<feature type="domain" description="Putative plant transposon protein" evidence="2">
    <location>
        <begin position="80"/>
        <end position="270"/>
    </location>
</feature>
<evidence type="ECO:0000256" key="1">
    <source>
        <dbReference type="SAM" id="MobiDB-lite"/>
    </source>
</evidence>
<comment type="caution">
    <text evidence="3">The sequence shown here is derived from an EMBL/GenBank/DDBJ whole genome shotgun (WGS) entry which is preliminary data.</text>
</comment>
<feature type="compositionally biased region" description="Basic and acidic residues" evidence="1">
    <location>
        <begin position="513"/>
        <end position="530"/>
    </location>
</feature>
<proteinExistence type="predicted"/>
<dbReference type="Proteomes" id="UP001341840">
    <property type="component" value="Unassembled WGS sequence"/>
</dbReference>
<gene>
    <name evidence="3" type="ORF">PIB30_093102</name>
</gene>
<accession>A0ABU6SXD9</accession>
<name>A0ABU6SXD9_9FABA</name>
<dbReference type="EMBL" id="JASCZI010062379">
    <property type="protein sequence ID" value="MED6140423.1"/>
    <property type="molecule type" value="Genomic_DNA"/>
</dbReference>
<feature type="region of interest" description="Disordered" evidence="1">
    <location>
        <begin position="1"/>
        <end position="27"/>
    </location>
</feature>
<feature type="region of interest" description="Disordered" evidence="1">
    <location>
        <begin position="510"/>
        <end position="536"/>
    </location>
</feature>
<keyword evidence="4" id="KW-1185">Reference proteome</keyword>
<protein>
    <recommendedName>
        <fullName evidence="2">Putative plant transposon protein domain-containing protein</fullName>
    </recommendedName>
</protein>
<feature type="region of interest" description="Disordered" evidence="1">
    <location>
        <begin position="296"/>
        <end position="332"/>
    </location>
</feature>
<evidence type="ECO:0000259" key="2">
    <source>
        <dbReference type="Pfam" id="PF20167"/>
    </source>
</evidence>
<sequence>MTIKERLAGGNTSQMASSSKKRKAGKQVVTDEEFDAQRFKSAFHQQFYNSYVASKDIIPDTRFNLEEGEFPEIEQQIELRGWKRLAKPKLKVRQSIIREFYANARINEDSDEDQPHFQTFVRGEVVNYSIENIKAVLRLDEQLESDTNFRRRMIPANQELENVIQDLCVRGSTWELGARNNPLYLKRRDLRPLARGWHEFIIHNILLTSNQSEVTVKRAVLIHCIIHGQDVQVEKLIADAMTEIVKNLHTIRHPLAFPNVIACLCEAVGVSYRDPNSKEAVPKIRPITSAVMENIRYPHHQPPPPPPQPQQYVGEGEHQEQPAYDTQMPQGYGWGQLQADMANLRTTQTEFYESILAQNASYGLHLREMQVKQNDMWAEQNQFYKDVRAYQEQQKDYQKLQQKQFQQIQAEQAQIHKEFTNYKKNFSTHMEKINKNFEDQRTEMGNINHNLLSHTVSSKAKSYYTCWGLQQMNPSLAPVPPTSITTLIQNNVQENKPMFDGMLRLWPVGEPSTGDKGKALVDKDALRDPNAESDNE</sequence>
<organism evidence="3 4">
    <name type="scientific">Stylosanthes scabra</name>
    <dbReference type="NCBI Taxonomy" id="79078"/>
    <lineage>
        <taxon>Eukaryota</taxon>
        <taxon>Viridiplantae</taxon>
        <taxon>Streptophyta</taxon>
        <taxon>Embryophyta</taxon>
        <taxon>Tracheophyta</taxon>
        <taxon>Spermatophyta</taxon>
        <taxon>Magnoliopsida</taxon>
        <taxon>eudicotyledons</taxon>
        <taxon>Gunneridae</taxon>
        <taxon>Pentapetalae</taxon>
        <taxon>rosids</taxon>
        <taxon>fabids</taxon>
        <taxon>Fabales</taxon>
        <taxon>Fabaceae</taxon>
        <taxon>Papilionoideae</taxon>
        <taxon>50 kb inversion clade</taxon>
        <taxon>dalbergioids sensu lato</taxon>
        <taxon>Dalbergieae</taxon>
        <taxon>Pterocarpus clade</taxon>
        <taxon>Stylosanthes</taxon>
    </lineage>
</organism>
<reference evidence="3 4" key="1">
    <citation type="journal article" date="2023" name="Plants (Basel)">
        <title>Bridging the Gap: Combining Genomics and Transcriptomics Approaches to Understand Stylosanthes scabra, an Orphan Legume from the Brazilian Caatinga.</title>
        <authorList>
            <person name="Ferreira-Neto J.R.C."/>
            <person name="da Silva M.D."/>
            <person name="Binneck E."/>
            <person name="de Melo N.F."/>
            <person name="da Silva R.H."/>
            <person name="de Melo A.L.T.M."/>
            <person name="Pandolfi V."/>
            <person name="Bustamante F.O."/>
            <person name="Brasileiro-Vidal A.C."/>
            <person name="Benko-Iseppon A.M."/>
        </authorList>
    </citation>
    <scope>NUCLEOTIDE SEQUENCE [LARGE SCALE GENOMIC DNA]</scope>
    <source>
        <tissue evidence="3">Leaves</tissue>
    </source>
</reference>
<dbReference type="InterPro" id="IPR046796">
    <property type="entry name" value="Transposase_32_dom"/>
</dbReference>
<evidence type="ECO:0000313" key="4">
    <source>
        <dbReference type="Proteomes" id="UP001341840"/>
    </source>
</evidence>
<evidence type="ECO:0000313" key="3">
    <source>
        <dbReference type="EMBL" id="MED6140423.1"/>
    </source>
</evidence>
<dbReference type="Pfam" id="PF20167">
    <property type="entry name" value="Transposase_32"/>
    <property type="match status" value="1"/>
</dbReference>
<feature type="compositionally biased region" description="Pro residues" evidence="1">
    <location>
        <begin position="300"/>
        <end position="309"/>
    </location>
</feature>